<protein>
    <submittedName>
        <fullName evidence="2">Uncharacterized protein</fullName>
    </submittedName>
</protein>
<gene>
    <name evidence="2" type="ORF">EDC35_101459</name>
</gene>
<dbReference type="Proteomes" id="UP000295717">
    <property type="component" value="Unassembled WGS sequence"/>
</dbReference>
<evidence type="ECO:0000256" key="1">
    <source>
        <dbReference type="SAM" id="Coils"/>
    </source>
</evidence>
<dbReference type="AlphaFoldDB" id="A0A4R3NAT8"/>
<organism evidence="2 3">
    <name type="scientific">Thiobaca trueperi</name>
    <dbReference type="NCBI Taxonomy" id="127458"/>
    <lineage>
        <taxon>Bacteria</taxon>
        <taxon>Pseudomonadati</taxon>
        <taxon>Pseudomonadota</taxon>
        <taxon>Gammaproteobacteria</taxon>
        <taxon>Chromatiales</taxon>
        <taxon>Chromatiaceae</taxon>
        <taxon>Thiobaca</taxon>
    </lineage>
</organism>
<keyword evidence="3" id="KW-1185">Reference proteome</keyword>
<name>A0A4R3NAT8_9GAMM</name>
<comment type="caution">
    <text evidence="2">The sequence shown here is derived from an EMBL/GenBank/DDBJ whole genome shotgun (WGS) entry which is preliminary data.</text>
</comment>
<dbReference type="EMBL" id="SMAO01000001">
    <property type="protein sequence ID" value="TCT24139.1"/>
    <property type="molecule type" value="Genomic_DNA"/>
</dbReference>
<keyword evidence="1" id="KW-0175">Coiled coil</keyword>
<evidence type="ECO:0000313" key="3">
    <source>
        <dbReference type="Proteomes" id="UP000295717"/>
    </source>
</evidence>
<proteinExistence type="predicted"/>
<sequence>MEAAWLTPGAWTHLLEHCKRLYPSRPALSLSHFLFGGRQRTRGHYPETLVQAAIERTVDHTDARLRLLPGYRRRLREPVIQAIRHVGRLVDETPAPILVGRAEFAADPRLAALFVSANEMLERLAGETAGLHARAERRPARITALLLVERSEKHILGMDLVNGLVQREVAQIAVNFNGHRLLEPSASECKTRRHLKRRAFDHLLALARIRLAEIRAERADLLHQRDALSHRLTGRHATRLSEPAALRAGLDRIARELAIRGEGGSVLRAHLEIVAGLLGQAAQQLWVEDLSLHLDPMNIRRHPQDSGARLIRLRELHDARGRRIVPLLIAFRAGEWLSGENARPSAQRTCL</sequence>
<feature type="coiled-coil region" evidence="1">
    <location>
        <begin position="204"/>
        <end position="231"/>
    </location>
</feature>
<accession>A0A4R3NAT8</accession>
<reference evidence="2 3" key="1">
    <citation type="submission" date="2019-03" db="EMBL/GenBank/DDBJ databases">
        <title>Genomic Encyclopedia of Type Strains, Phase IV (KMG-IV): sequencing the most valuable type-strain genomes for metagenomic binning, comparative biology and taxonomic classification.</title>
        <authorList>
            <person name="Goeker M."/>
        </authorList>
    </citation>
    <scope>NUCLEOTIDE SEQUENCE [LARGE SCALE GENOMIC DNA]</scope>
    <source>
        <strain evidence="2 3">DSM 13587</strain>
    </source>
</reference>
<evidence type="ECO:0000313" key="2">
    <source>
        <dbReference type="EMBL" id="TCT24139.1"/>
    </source>
</evidence>